<sequence length="182" mass="19407">MTVRFTLGIATLLTAASPALAAAQDRAADGGATRVLASFAECRRIAAADARLACFDKASAALEQAVAARDVRIVDRGDVRKARRSLFGLNLPSLGIFGGGDGDKDDEREAFTEINSTVQAARAGPNGRGEIVLADEGHPVWQTTETMNFLPRAGAKVRVRRGAMGGYFINVDSRSYRAIRLR</sequence>
<feature type="signal peptide" evidence="1">
    <location>
        <begin position="1"/>
        <end position="21"/>
    </location>
</feature>
<feature type="chain" id="PRO_5012697844" evidence="1">
    <location>
        <begin position="22"/>
        <end position="182"/>
    </location>
</feature>
<dbReference type="EMBL" id="NWVD01000001">
    <property type="protein sequence ID" value="PCG10355.1"/>
    <property type="molecule type" value="Genomic_DNA"/>
</dbReference>
<evidence type="ECO:0000256" key="1">
    <source>
        <dbReference type="SAM" id="SignalP"/>
    </source>
</evidence>
<keyword evidence="3" id="KW-1185">Reference proteome</keyword>
<accession>A0A2A4I356</accession>
<proteinExistence type="predicted"/>
<gene>
    <name evidence="2" type="ORF">COA17_02645</name>
</gene>
<organism evidence="2 3">
    <name type="scientific">Sphingomonas ginsenosidimutans</name>
    <dbReference type="NCBI Taxonomy" id="862134"/>
    <lineage>
        <taxon>Bacteria</taxon>
        <taxon>Pseudomonadati</taxon>
        <taxon>Pseudomonadota</taxon>
        <taxon>Alphaproteobacteria</taxon>
        <taxon>Sphingomonadales</taxon>
        <taxon>Sphingomonadaceae</taxon>
        <taxon>Sphingomonas</taxon>
    </lineage>
</organism>
<name>A0A2A4I356_9SPHN</name>
<dbReference type="Proteomes" id="UP000218784">
    <property type="component" value="Unassembled WGS sequence"/>
</dbReference>
<keyword evidence="1" id="KW-0732">Signal</keyword>
<comment type="caution">
    <text evidence="2">The sequence shown here is derived from an EMBL/GenBank/DDBJ whole genome shotgun (WGS) entry which is preliminary data.</text>
</comment>
<dbReference type="RefSeq" id="WP_096609993.1">
    <property type="nucleotide sequence ID" value="NZ_NWVD01000001.1"/>
</dbReference>
<evidence type="ECO:0000313" key="2">
    <source>
        <dbReference type="EMBL" id="PCG10355.1"/>
    </source>
</evidence>
<evidence type="ECO:0000313" key="3">
    <source>
        <dbReference type="Proteomes" id="UP000218784"/>
    </source>
</evidence>
<dbReference type="AlphaFoldDB" id="A0A2A4I356"/>
<reference evidence="2 3" key="1">
    <citation type="submission" date="2017-09" db="EMBL/GenBank/DDBJ databases">
        <title>Sphingomonas ginsenosidimutans KACC 14949, whole genome shotgun sequence.</title>
        <authorList>
            <person name="Feng G."/>
            <person name="Zhu H."/>
        </authorList>
    </citation>
    <scope>NUCLEOTIDE SEQUENCE [LARGE SCALE GENOMIC DNA]</scope>
    <source>
        <strain evidence="2 3">KACC 14949</strain>
    </source>
</reference>
<protein>
    <submittedName>
        <fullName evidence="2">Uncharacterized protein</fullName>
    </submittedName>
</protein>